<evidence type="ECO:0000256" key="6">
    <source>
        <dbReference type="ARBA" id="ARBA00023187"/>
    </source>
</evidence>
<keyword evidence="9" id="KW-0812">Transmembrane</keyword>
<keyword evidence="9" id="KW-0472">Membrane</keyword>
<accession>A9V0R2</accession>
<dbReference type="InterPro" id="IPR027141">
    <property type="entry name" value="LSm4/Sm_D1/D3"/>
</dbReference>
<evidence type="ECO:0000256" key="5">
    <source>
        <dbReference type="ARBA" id="ARBA00022664"/>
    </source>
</evidence>
<dbReference type="GO" id="GO:0034719">
    <property type="term" value="C:SMN-Sm protein complex"/>
    <property type="evidence" value="ECO:0000318"/>
    <property type="project" value="GO_Central"/>
</dbReference>
<dbReference type="Gene3D" id="2.30.30.100">
    <property type="match status" value="1"/>
</dbReference>
<protein>
    <recommendedName>
        <fullName evidence="10">Sm domain-containing protein</fullName>
    </recommendedName>
</protein>
<dbReference type="eggNOG" id="KOG3172">
    <property type="taxonomic scope" value="Eukaryota"/>
</dbReference>
<dbReference type="Proteomes" id="UP000001357">
    <property type="component" value="Unassembled WGS sequence"/>
</dbReference>
<reference evidence="11 12" key="1">
    <citation type="journal article" date="2008" name="Nature">
        <title>The genome of the choanoflagellate Monosiga brevicollis and the origin of metazoans.</title>
        <authorList>
            <consortium name="JGI Sequencing"/>
            <person name="King N."/>
            <person name="Westbrook M.J."/>
            <person name="Young S.L."/>
            <person name="Kuo A."/>
            <person name="Abedin M."/>
            <person name="Chapman J."/>
            <person name="Fairclough S."/>
            <person name="Hellsten U."/>
            <person name="Isogai Y."/>
            <person name="Letunic I."/>
            <person name="Marr M."/>
            <person name="Pincus D."/>
            <person name="Putnam N."/>
            <person name="Rokas A."/>
            <person name="Wright K.J."/>
            <person name="Zuzow R."/>
            <person name="Dirks W."/>
            <person name="Good M."/>
            <person name="Goodstein D."/>
            <person name="Lemons D."/>
            <person name="Li W."/>
            <person name="Lyons J.B."/>
            <person name="Morris A."/>
            <person name="Nichols S."/>
            <person name="Richter D.J."/>
            <person name="Salamov A."/>
            <person name="Bork P."/>
            <person name="Lim W.A."/>
            <person name="Manning G."/>
            <person name="Miller W.T."/>
            <person name="McGinnis W."/>
            <person name="Shapiro H."/>
            <person name="Tjian R."/>
            <person name="Grigoriev I.V."/>
            <person name="Rokhsar D."/>
        </authorList>
    </citation>
    <scope>NUCLEOTIDE SEQUENCE [LARGE SCALE GENOMIC DNA]</scope>
    <source>
        <strain evidence="12">MX1 / ATCC 50154</strain>
    </source>
</reference>
<sequence length="325" mass="35396">MSLANAALSWIMGLVFAASVVLFLAVHHRRRQRRVQYFSNPGNRSAVLNREFLLAASRLDATGVTELANLGADPQATTQTYGDGMYHLALHAMALIGEPRIEILQALRDAGCNPDQRDGCGRTASALAECLFLEGLPEDLITPPRHCDPAFMTPQPHTAVSYSTQDHKTVKMAGISVPIKIMHEGEGHVVTIELKNGEIYRGKLVEAEDNMNSQLRDVTFTARDGQVAHVESVYIRGSKIRFFVLPDMLKNAPMFKRASAKGMTAGRGKTAILRAQALGKLWAAHAQSSCSFLVVDAYLVRSARFAAAAKAASRGRGAGRGHQYR</sequence>
<dbReference type="InterPro" id="IPR001163">
    <property type="entry name" value="Sm_dom_euk/arc"/>
</dbReference>
<dbReference type="Gene3D" id="1.25.40.20">
    <property type="entry name" value="Ankyrin repeat-containing domain"/>
    <property type="match status" value="1"/>
</dbReference>
<dbReference type="GO" id="GO:0005686">
    <property type="term" value="C:U2 snRNP"/>
    <property type="evidence" value="ECO:0000318"/>
    <property type="project" value="GO_Central"/>
</dbReference>
<dbReference type="STRING" id="81824.A9V0R2"/>
<dbReference type="GO" id="GO:0005682">
    <property type="term" value="C:U5 snRNP"/>
    <property type="evidence" value="ECO:0000318"/>
    <property type="project" value="GO_Central"/>
</dbReference>
<dbReference type="SMART" id="SM00651">
    <property type="entry name" value="Sm"/>
    <property type="match status" value="1"/>
</dbReference>
<keyword evidence="8" id="KW-0687">Ribonucleoprotein</keyword>
<dbReference type="InterPro" id="IPR010920">
    <property type="entry name" value="LSM_dom_sf"/>
</dbReference>
<dbReference type="SUPFAM" id="SSF50182">
    <property type="entry name" value="Sm-like ribonucleoproteins"/>
    <property type="match status" value="1"/>
</dbReference>
<dbReference type="InParanoid" id="A9V0R2"/>
<dbReference type="GO" id="GO:0071011">
    <property type="term" value="C:precatalytic spliceosome"/>
    <property type="evidence" value="ECO:0000318"/>
    <property type="project" value="GO_Central"/>
</dbReference>
<feature type="domain" description="Sm" evidence="10">
    <location>
        <begin position="177"/>
        <end position="249"/>
    </location>
</feature>
<comment type="subcellular location">
    <subcellularLocation>
        <location evidence="2">Cytoplasm</location>
        <location evidence="2">Cytosol</location>
    </subcellularLocation>
    <subcellularLocation>
        <location evidence="1">Nucleus</location>
    </subcellularLocation>
</comment>
<dbReference type="CDD" id="cd01721">
    <property type="entry name" value="Sm_D3"/>
    <property type="match status" value="1"/>
</dbReference>
<dbReference type="GO" id="GO:0000387">
    <property type="term" value="P:spliceosomal snRNP assembly"/>
    <property type="evidence" value="ECO:0000318"/>
    <property type="project" value="GO_Central"/>
</dbReference>
<evidence type="ECO:0000256" key="2">
    <source>
        <dbReference type="ARBA" id="ARBA00004514"/>
    </source>
</evidence>
<dbReference type="Pfam" id="PF01423">
    <property type="entry name" value="LSM"/>
    <property type="match status" value="1"/>
</dbReference>
<evidence type="ECO:0000256" key="7">
    <source>
        <dbReference type="ARBA" id="ARBA00023242"/>
    </source>
</evidence>
<evidence type="ECO:0000256" key="3">
    <source>
        <dbReference type="ARBA" id="ARBA00008146"/>
    </source>
</evidence>
<dbReference type="GO" id="GO:0071013">
    <property type="term" value="C:catalytic step 2 spliceosome"/>
    <property type="evidence" value="ECO:0000318"/>
    <property type="project" value="GO_Central"/>
</dbReference>
<dbReference type="GO" id="GO:0005685">
    <property type="term" value="C:U1 snRNP"/>
    <property type="evidence" value="ECO:0000318"/>
    <property type="project" value="GO_Central"/>
</dbReference>
<dbReference type="InterPro" id="IPR034099">
    <property type="entry name" value="SmD3"/>
</dbReference>
<dbReference type="EMBL" id="CH991553">
    <property type="protein sequence ID" value="EDQ88798.1"/>
    <property type="molecule type" value="Genomic_DNA"/>
</dbReference>
<comment type="similarity">
    <text evidence="3">Belongs to the snRNP core protein family.</text>
</comment>
<evidence type="ECO:0000256" key="4">
    <source>
        <dbReference type="ARBA" id="ARBA00022490"/>
    </source>
</evidence>
<keyword evidence="5" id="KW-0507">mRNA processing</keyword>
<dbReference type="InterPro" id="IPR047575">
    <property type="entry name" value="Sm"/>
</dbReference>
<dbReference type="GO" id="GO:0003723">
    <property type="term" value="F:RNA binding"/>
    <property type="evidence" value="ECO:0000318"/>
    <property type="project" value="GO_Central"/>
</dbReference>
<evidence type="ECO:0000313" key="12">
    <source>
        <dbReference type="Proteomes" id="UP000001357"/>
    </source>
</evidence>
<evidence type="ECO:0000313" key="11">
    <source>
        <dbReference type="EMBL" id="EDQ88798.1"/>
    </source>
</evidence>
<organism evidence="11 12">
    <name type="scientific">Monosiga brevicollis</name>
    <name type="common">Choanoflagellate</name>
    <dbReference type="NCBI Taxonomy" id="81824"/>
    <lineage>
        <taxon>Eukaryota</taxon>
        <taxon>Choanoflagellata</taxon>
        <taxon>Craspedida</taxon>
        <taxon>Salpingoecidae</taxon>
        <taxon>Monosiga</taxon>
    </lineage>
</organism>
<evidence type="ECO:0000256" key="9">
    <source>
        <dbReference type="SAM" id="Phobius"/>
    </source>
</evidence>
<gene>
    <name evidence="11" type="ORF">MONBRDRAFT_32618</name>
</gene>
<name>A9V0R2_MONBE</name>
<keyword evidence="4" id="KW-0963">Cytoplasm</keyword>
<keyword evidence="12" id="KW-1185">Reference proteome</keyword>
<feature type="transmembrane region" description="Helical" evidence="9">
    <location>
        <begin position="6"/>
        <end position="26"/>
    </location>
</feature>
<keyword evidence="7" id="KW-0539">Nucleus</keyword>
<dbReference type="SUPFAM" id="SSF48403">
    <property type="entry name" value="Ankyrin repeat"/>
    <property type="match status" value="1"/>
</dbReference>
<evidence type="ECO:0000256" key="1">
    <source>
        <dbReference type="ARBA" id="ARBA00004123"/>
    </source>
</evidence>
<dbReference type="GeneID" id="5891616"/>
<dbReference type="GO" id="GO:0097526">
    <property type="term" value="C:spliceosomal tri-snRNP complex"/>
    <property type="evidence" value="ECO:0000318"/>
    <property type="project" value="GO_Central"/>
</dbReference>
<evidence type="ECO:0000256" key="8">
    <source>
        <dbReference type="ARBA" id="ARBA00023274"/>
    </source>
</evidence>
<dbReference type="GO" id="GO:0005687">
    <property type="term" value="C:U4 snRNP"/>
    <property type="evidence" value="ECO:0000318"/>
    <property type="project" value="GO_Central"/>
</dbReference>
<dbReference type="InterPro" id="IPR036770">
    <property type="entry name" value="Ankyrin_rpt-contain_sf"/>
</dbReference>
<dbReference type="PROSITE" id="PS52002">
    <property type="entry name" value="SM"/>
    <property type="match status" value="1"/>
</dbReference>
<dbReference type="KEGG" id="mbr:MONBRDRAFT_32618"/>
<dbReference type="FunFam" id="2.30.30.100:FF:000002">
    <property type="entry name" value="Small nuclear ribonucleoprotein Sm D3"/>
    <property type="match status" value="1"/>
</dbReference>
<evidence type="ECO:0000259" key="10">
    <source>
        <dbReference type="PROSITE" id="PS52002"/>
    </source>
</evidence>
<keyword evidence="9" id="KW-1133">Transmembrane helix</keyword>
<dbReference type="GO" id="GO:0005829">
    <property type="term" value="C:cytosol"/>
    <property type="evidence" value="ECO:0007669"/>
    <property type="project" value="UniProtKB-SubCell"/>
</dbReference>
<dbReference type="PANTHER" id="PTHR23338">
    <property type="entry name" value="SMALL NUCLEAR RIBONUCLEOPROTEIN SM"/>
    <property type="match status" value="1"/>
</dbReference>
<dbReference type="AlphaFoldDB" id="A9V0R2"/>
<proteinExistence type="inferred from homology"/>
<dbReference type="GO" id="GO:0000243">
    <property type="term" value="C:commitment complex"/>
    <property type="evidence" value="ECO:0000318"/>
    <property type="project" value="GO_Central"/>
</dbReference>
<dbReference type="RefSeq" id="XP_001746411.1">
    <property type="nucleotide sequence ID" value="XM_001746359.1"/>
</dbReference>
<keyword evidence="6" id="KW-0508">mRNA splicing</keyword>